<keyword evidence="1" id="KW-0728">SH3 domain</keyword>
<proteinExistence type="predicted"/>
<dbReference type="InterPro" id="IPR001452">
    <property type="entry name" value="SH3_domain"/>
</dbReference>
<evidence type="ECO:0000259" key="2">
    <source>
        <dbReference type="PROSITE" id="PS50002"/>
    </source>
</evidence>
<dbReference type="InterPro" id="IPR036028">
    <property type="entry name" value="SH3-like_dom_sf"/>
</dbReference>
<gene>
    <name evidence="3" type="ORF">N8K70_16905</name>
</gene>
<dbReference type="AlphaFoldDB" id="A0AA97FHM2"/>
<evidence type="ECO:0000256" key="1">
    <source>
        <dbReference type="ARBA" id="ARBA00022443"/>
    </source>
</evidence>
<dbReference type="KEGG" id="mbet:N8K70_16905"/>
<evidence type="ECO:0000313" key="4">
    <source>
        <dbReference type="Proteomes" id="UP001305498"/>
    </source>
</evidence>
<keyword evidence="4" id="KW-1185">Reference proteome</keyword>
<dbReference type="EMBL" id="CP118157">
    <property type="protein sequence ID" value="WOF23053.1"/>
    <property type="molecule type" value="Genomic_DNA"/>
</dbReference>
<dbReference type="RefSeq" id="WP_317139524.1">
    <property type="nucleotide sequence ID" value="NZ_CP118157.1"/>
</dbReference>
<organism evidence="3 4">
    <name type="scientific">Microbacterium betulae</name>
    <dbReference type="NCBI Taxonomy" id="2981139"/>
    <lineage>
        <taxon>Bacteria</taxon>
        <taxon>Bacillati</taxon>
        <taxon>Actinomycetota</taxon>
        <taxon>Actinomycetes</taxon>
        <taxon>Micrococcales</taxon>
        <taxon>Microbacteriaceae</taxon>
        <taxon>Microbacterium</taxon>
    </lineage>
</organism>
<sequence>MSVPGASARLTADHEIPARAPLRVRAGKTVRVGDRDAEWPAFVLVRAEGGEGWVPSRHLDGARPEARVVEAYDTTELPARSGVVVEIVADDDASGWAWCRDAAGREGWVPHRVLHVL</sequence>
<accession>A0AA97FHM2</accession>
<name>A0AA97FHM2_9MICO</name>
<dbReference type="Gene3D" id="2.30.30.40">
    <property type="entry name" value="SH3 Domains"/>
    <property type="match status" value="1"/>
</dbReference>
<dbReference type="SUPFAM" id="SSF50044">
    <property type="entry name" value="SH3-domain"/>
    <property type="match status" value="1"/>
</dbReference>
<evidence type="ECO:0000313" key="3">
    <source>
        <dbReference type="EMBL" id="WOF23053.1"/>
    </source>
</evidence>
<protein>
    <submittedName>
        <fullName evidence="3">SH3 domain-containing protein</fullName>
    </submittedName>
</protein>
<reference evidence="3 4" key="1">
    <citation type="submission" date="2023-02" db="EMBL/GenBank/DDBJ databases">
        <title>Microbacterium betulae sp. nov., isolated from birch wood.</title>
        <authorList>
            <person name="Pasciak M."/>
            <person name="Pawlik K.J."/>
            <person name="Martynowski D."/>
            <person name="Laczmanski L."/>
            <person name="Ciekot J."/>
            <person name="Szponar B."/>
            <person name="Wojcik-Fatla A."/>
            <person name="Mackiewicz B."/>
            <person name="Farian E."/>
            <person name="Cholewa G."/>
            <person name="Cholewa A."/>
            <person name="Dutkiewicz J."/>
        </authorList>
    </citation>
    <scope>NUCLEOTIDE SEQUENCE [LARGE SCALE GENOMIC DNA]</scope>
    <source>
        <strain evidence="3 4">AB</strain>
    </source>
</reference>
<dbReference type="Proteomes" id="UP001305498">
    <property type="component" value="Chromosome"/>
</dbReference>
<feature type="domain" description="SH3" evidence="2">
    <location>
        <begin position="61"/>
        <end position="117"/>
    </location>
</feature>
<dbReference type="PROSITE" id="PS50002">
    <property type="entry name" value="SH3"/>
    <property type="match status" value="1"/>
</dbReference>